<reference evidence="3 4" key="1">
    <citation type="submission" date="2018-06" db="EMBL/GenBank/DDBJ databases">
        <authorList>
            <consortium name="Pathogen Informatics"/>
            <person name="Doyle S."/>
        </authorList>
    </citation>
    <scope>NUCLEOTIDE SEQUENCE [LARGE SCALE GENOMIC DNA]</scope>
    <source>
        <strain evidence="3 4">NCTC10742</strain>
    </source>
</reference>
<dbReference type="Proteomes" id="UP000254291">
    <property type="component" value="Unassembled WGS sequence"/>
</dbReference>
<proteinExistence type="predicted"/>
<protein>
    <submittedName>
        <fullName evidence="3">Proline rich protein</fullName>
    </submittedName>
</protein>
<accession>A0A378SM85</accession>
<feature type="region of interest" description="Disordered" evidence="1">
    <location>
        <begin position="67"/>
        <end position="178"/>
    </location>
</feature>
<gene>
    <name evidence="3" type="ORF">NCTC10742_01729</name>
</gene>
<keyword evidence="2" id="KW-1133">Transmembrane helix</keyword>
<sequence>MTLPSFLQRLQPKNRHSRAYLFGGRMRVSTVGLVLVFFALYWVNQNYQPEPPAPAMDPAQQVVPPGFVPDPNYTWVPRTNVETRAPEPTTTTTTTTTTPTTTTTTTPSPTPDTPTTSPETSTPPPAGPLFPSEPTTTVIDPDGPGPLAPQTFTQAPPVLTPTTVAPTGPVLPPTPPQP</sequence>
<evidence type="ECO:0000313" key="4">
    <source>
        <dbReference type="Proteomes" id="UP000254291"/>
    </source>
</evidence>
<keyword evidence="2" id="KW-0812">Transmembrane</keyword>
<evidence type="ECO:0000256" key="1">
    <source>
        <dbReference type="SAM" id="MobiDB-lite"/>
    </source>
</evidence>
<dbReference type="AlphaFoldDB" id="A0A378SM85"/>
<feature type="compositionally biased region" description="Low complexity" evidence="1">
    <location>
        <begin position="153"/>
        <end position="168"/>
    </location>
</feature>
<feature type="transmembrane region" description="Helical" evidence="2">
    <location>
        <begin position="20"/>
        <end position="43"/>
    </location>
</feature>
<evidence type="ECO:0000256" key="2">
    <source>
        <dbReference type="SAM" id="Phobius"/>
    </source>
</evidence>
<dbReference type="RefSeq" id="WP_115326992.1">
    <property type="nucleotide sequence ID" value="NZ_JACKST010000108.1"/>
</dbReference>
<evidence type="ECO:0000313" key="3">
    <source>
        <dbReference type="EMBL" id="STZ42517.1"/>
    </source>
</evidence>
<dbReference type="EMBL" id="UGQM01000001">
    <property type="protein sequence ID" value="STZ42517.1"/>
    <property type="molecule type" value="Genomic_DNA"/>
</dbReference>
<keyword evidence="2" id="KW-0472">Membrane</keyword>
<name>A0A378SM85_9MYCO</name>
<feature type="compositionally biased region" description="Low complexity" evidence="1">
    <location>
        <begin position="86"/>
        <end position="120"/>
    </location>
</feature>
<feature type="compositionally biased region" description="Pro residues" evidence="1">
    <location>
        <begin position="169"/>
        <end position="178"/>
    </location>
</feature>
<organism evidence="3 4">
    <name type="scientific">Mycolicibacterium gilvum</name>
    <dbReference type="NCBI Taxonomy" id="1804"/>
    <lineage>
        <taxon>Bacteria</taxon>
        <taxon>Bacillati</taxon>
        <taxon>Actinomycetota</taxon>
        <taxon>Actinomycetes</taxon>
        <taxon>Mycobacteriales</taxon>
        <taxon>Mycobacteriaceae</taxon>
        <taxon>Mycolicibacterium</taxon>
    </lineage>
</organism>